<accession>M5G0F7</accession>
<dbReference type="AlphaFoldDB" id="M5G0F7"/>
<dbReference type="HOGENOM" id="CLU_611139_0_0_1"/>
<name>M5G0F7_DACPD</name>
<feature type="region of interest" description="Disordered" evidence="1">
    <location>
        <begin position="18"/>
        <end position="43"/>
    </location>
</feature>
<protein>
    <submittedName>
        <fullName evidence="2">Uncharacterized protein</fullName>
    </submittedName>
</protein>
<reference evidence="2 3" key="1">
    <citation type="journal article" date="2012" name="Science">
        <title>The Paleozoic origin of enzymatic lignin decomposition reconstructed from 31 fungal genomes.</title>
        <authorList>
            <person name="Floudas D."/>
            <person name="Binder M."/>
            <person name="Riley R."/>
            <person name="Barry K."/>
            <person name="Blanchette R.A."/>
            <person name="Henrissat B."/>
            <person name="Martinez A.T."/>
            <person name="Otillar R."/>
            <person name="Spatafora J.W."/>
            <person name="Yadav J.S."/>
            <person name="Aerts A."/>
            <person name="Benoit I."/>
            <person name="Boyd A."/>
            <person name="Carlson A."/>
            <person name="Copeland A."/>
            <person name="Coutinho P.M."/>
            <person name="de Vries R.P."/>
            <person name="Ferreira P."/>
            <person name="Findley K."/>
            <person name="Foster B."/>
            <person name="Gaskell J."/>
            <person name="Glotzer D."/>
            <person name="Gorecki P."/>
            <person name="Heitman J."/>
            <person name="Hesse C."/>
            <person name="Hori C."/>
            <person name="Igarashi K."/>
            <person name="Jurgens J.A."/>
            <person name="Kallen N."/>
            <person name="Kersten P."/>
            <person name="Kohler A."/>
            <person name="Kuees U."/>
            <person name="Kumar T.K.A."/>
            <person name="Kuo A."/>
            <person name="LaButti K."/>
            <person name="Larrondo L.F."/>
            <person name="Lindquist E."/>
            <person name="Ling A."/>
            <person name="Lombard V."/>
            <person name="Lucas S."/>
            <person name="Lundell T."/>
            <person name="Martin R."/>
            <person name="McLaughlin D.J."/>
            <person name="Morgenstern I."/>
            <person name="Morin E."/>
            <person name="Murat C."/>
            <person name="Nagy L.G."/>
            <person name="Nolan M."/>
            <person name="Ohm R.A."/>
            <person name="Patyshakuliyeva A."/>
            <person name="Rokas A."/>
            <person name="Ruiz-Duenas F.J."/>
            <person name="Sabat G."/>
            <person name="Salamov A."/>
            <person name="Samejima M."/>
            <person name="Schmutz J."/>
            <person name="Slot J.C."/>
            <person name="St John F."/>
            <person name="Stenlid J."/>
            <person name="Sun H."/>
            <person name="Sun S."/>
            <person name="Syed K."/>
            <person name="Tsang A."/>
            <person name="Wiebenga A."/>
            <person name="Young D."/>
            <person name="Pisabarro A."/>
            <person name="Eastwood D.C."/>
            <person name="Martin F."/>
            <person name="Cullen D."/>
            <person name="Grigoriev I.V."/>
            <person name="Hibbett D.S."/>
        </authorList>
    </citation>
    <scope>NUCLEOTIDE SEQUENCE [LARGE SCALE GENOMIC DNA]</scope>
    <source>
        <strain evidence="2 3">DJM-731 SS1</strain>
    </source>
</reference>
<evidence type="ECO:0000313" key="2">
    <source>
        <dbReference type="EMBL" id="EJU01620.1"/>
    </source>
</evidence>
<dbReference type="RefSeq" id="XP_040628517.1">
    <property type="nucleotide sequence ID" value="XM_040772925.1"/>
</dbReference>
<evidence type="ECO:0000256" key="1">
    <source>
        <dbReference type="SAM" id="MobiDB-lite"/>
    </source>
</evidence>
<feature type="compositionally biased region" description="Polar residues" evidence="1">
    <location>
        <begin position="28"/>
        <end position="38"/>
    </location>
</feature>
<feature type="region of interest" description="Disordered" evidence="1">
    <location>
        <begin position="362"/>
        <end position="448"/>
    </location>
</feature>
<proteinExistence type="predicted"/>
<gene>
    <name evidence="2" type="ORF">DACRYDRAFT_22684</name>
</gene>
<dbReference type="Proteomes" id="UP000030653">
    <property type="component" value="Unassembled WGS sequence"/>
</dbReference>
<dbReference type="OrthoDB" id="2677857at2759"/>
<dbReference type="GeneID" id="63687987"/>
<keyword evidence="3" id="KW-1185">Reference proteome</keyword>
<organism evidence="2 3">
    <name type="scientific">Dacryopinax primogenitus (strain DJM 731)</name>
    <name type="common">Brown rot fungus</name>
    <dbReference type="NCBI Taxonomy" id="1858805"/>
    <lineage>
        <taxon>Eukaryota</taxon>
        <taxon>Fungi</taxon>
        <taxon>Dikarya</taxon>
        <taxon>Basidiomycota</taxon>
        <taxon>Agaricomycotina</taxon>
        <taxon>Dacrymycetes</taxon>
        <taxon>Dacrymycetales</taxon>
        <taxon>Dacrymycetaceae</taxon>
        <taxon>Dacryopinax</taxon>
    </lineage>
</organism>
<dbReference type="EMBL" id="JH795864">
    <property type="protein sequence ID" value="EJU01620.1"/>
    <property type="molecule type" value="Genomic_DNA"/>
</dbReference>
<evidence type="ECO:0000313" key="3">
    <source>
        <dbReference type="Proteomes" id="UP000030653"/>
    </source>
</evidence>
<sequence>MVLKELWNELPEEEKKELLSEVEGERTALQNKNDNSRPGNRAENVTWLPETLTRLLRGLSVQTGWSFTVLAGGRHAPGNEVGILILSEGRTLESDLSFQDFHEEWEKQVKLPWVEFINAFVGNEPRYGRYVPKIVTGKHGILCLPKPQPSWTEKNYRNILSGWMEAMREDEHSRDTPFSVSLSAAPSRLLPGLSQQDMRGWSFQLLLNAYTHVQMQLEEMGSDYSFYLTGSTVHNEGAEETLSALDDGVEEDVVSENMPPMSREVPGEYDESQCFTLDDRVSLSGNENEEDMQTDDYSDKGSIHEYETGIPAYPRLEERQASDTLGRFSSKELVVKALSARRNTVDTGRRIGEETFVRLPSAQAKTATTRRMLGGADPVDIDISPRQRRRRERLGEDADLEDPNLNTKKRKLSCAPIKQGYKKEKSKKNMRQPSTSRQNGDGRRAKKV</sequence>